<dbReference type="EMBL" id="JAJNAY010000001">
    <property type="protein sequence ID" value="MCD1117375.1"/>
    <property type="molecule type" value="Genomic_DNA"/>
</dbReference>
<organism evidence="2 3">
    <name type="scientific">Chryseobacterium turcicum</name>
    <dbReference type="NCBI Taxonomy" id="2898076"/>
    <lineage>
        <taxon>Bacteria</taxon>
        <taxon>Pseudomonadati</taxon>
        <taxon>Bacteroidota</taxon>
        <taxon>Flavobacteriia</taxon>
        <taxon>Flavobacteriales</taxon>
        <taxon>Weeksellaceae</taxon>
        <taxon>Chryseobacterium group</taxon>
        <taxon>Chryseobacterium</taxon>
    </lineage>
</organism>
<evidence type="ECO:0000256" key="1">
    <source>
        <dbReference type="SAM" id="Phobius"/>
    </source>
</evidence>
<comment type="caution">
    <text evidence="2">The sequence shown here is derived from an EMBL/GenBank/DDBJ whole genome shotgun (WGS) entry which is preliminary data.</text>
</comment>
<keyword evidence="3" id="KW-1185">Reference proteome</keyword>
<keyword evidence="1" id="KW-1133">Transmembrane helix</keyword>
<gene>
    <name evidence="2" type="ORF">LO744_10935</name>
</gene>
<name>A0A9Q3YYZ9_9FLAO</name>
<keyword evidence="1" id="KW-0472">Membrane</keyword>
<evidence type="ECO:0000313" key="3">
    <source>
        <dbReference type="Proteomes" id="UP001108025"/>
    </source>
</evidence>
<accession>A0A9Q3YYZ9</accession>
<keyword evidence="1" id="KW-0812">Transmembrane</keyword>
<sequence length="220" mass="24799">MQKFSVADKQANLAKKNLSSLLFKKINTQQLTFLGCIFLLWVSIPIFAQTPTIHISTGTQTVGLGVYVSNKQDSISVFVSNGATIINAQELKNGKFKHEKHKTKYTKTPAKAVKQNTLSKVSKKNGPKKEELRLVKESESSGFFTRSQEKNSLILTRSQEIQKAYLVIESKFLLSSFCVKRKIPTREQCVIIHEIFINLKDRGPPSLCLNQKIKQISILT</sequence>
<evidence type="ECO:0000313" key="2">
    <source>
        <dbReference type="EMBL" id="MCD1117375.1"/>
    </source>
</evidence>
<dbReference type="AlphaFoldDB" id="A0A9Q3YYZ9"/>
<dbReference type="Proteomes" id="UP001108025">
    <property type="component" value="Unassembled WGS sequence"/>
</dbReference>
<proteinExistence type="predicted"/>
<feature type="transmembrane region" description="Helical" evidence="1">
    <location>
        <begin position="31"/>
        <end position="48"/>
    </location>
</feature>
<reference evidence="2" key="1">
    <citation type="submission" date="2021-11" db="EMBL/GenBank/DDBJ databases">
        <title>Description of novel Chryseobacterium species.</title>
        <authorList>
            <person name="Saticioglu I.B."/>
            <person name="Ay H."/>
            <person name="Altun S."/>
            <person name="Duman M."/>
        </authorList>
    </citation>
    <scope>NUCLEOTIDE SEQUENCE</scope>
    <source>
        <strain evidence="2">C-17</strain>
    </source>
</reference>
<protein>
    <submittedName>
        <fullName evidence="2">Uncharacterized protein</fullName>
    </submittedName>
</protein>
<dbReference type="RefSeq" id="WP_230669296.1">
    <property type="nucleotide sequence ID" value="NZ_JAJNAY010000001.1"/>
</dbReference>